<feature type="transmembrane region" description="Helical" evidence="1">
    <location>
        <begin position="75"/>
        <end position="98"/>
    </location>
</feature>
<proteinExistence type="predicted"/>
<feature type="transmembrane region" description="Helical" evidence="1">
    <location>
        <begin position="104"/>
        <end position="124"/>
    </location>
</feature>
<accession>A0A6S7BCT7</accession>
<feature type="transmembrane region" description="Helical" evidence="1">
    <location>
        <begin position="21"/>
        <end position="42"/>
    </location>
</feature>
<evidence type="ECO:0000256" key="1">
    <source>
        <dbReference type="SAM" id="Phobius"/>
    </source>
</evidence>
<dbReference type="Proteomes" id="UP000494365">
    <property type="component" value="Unassembled WGS sequence"/>
</dbReference>
<dbReference type="GO" id="GO:0016747">
    <property type="term" value="F:acyltransferase activity, transferring groups other than amino-acyl groups"/>
    <property type="evidence" value="ECO:0007669"/>
    <property type="project" value="InterPro"/>
</dbReference>
<reference evidence="3 4" key="1">
    <citation type="submission" date="2020-04" db="EMBL/GenBank/DDBJ databases">
        <authorList>
            <person name="De Canck E."/>
        </authorList>
    </citation>
    <scope>NUCLEOTIDE SEQUENCE [LARGE SCALE GENOMIC DNA]</scope>
    <source>
        <strain evidence="3 4">LMG 28614</strain>
    </source>
</reference>
<dbReference type="Pfam" id="PF01757">
    <property type="entry name" value="Acyl_transf_3"/>
    <property type="match status" value="1"/>
</dbReference>
<keyword evidence="1" id="KW-0812">Transmembrane</keyword>
<keyword evidence="1" id="KW-1133">Transmembrane helix</keyword>
<gene>
    <name evidence="3" type="ORF">LMG28614_03821</name>
</gene>
<organism evidence="3 4">
    <name type="scientific">Paraburkholderia ultramafica</name>
    <dbReference type="NCBI Taxonomy" id="1544867"/>
    <lineage>
        <taxon>Bacteria</taxon>
        <taxon>Pseudomonadati</taxon>
        <taxon>Pseudomonadota</taxon>
        <taxon>Betaproteobacteria</taxon>
        <taxon>Burkholderiales</taxon>
        <taxon>Burkholderiaceae</taxon>
        <taxon>Paraburkholderia</taxon>
    </lineage>
</organism>
<feature type="domain" description="Acyltransferase 3" evidence="2">
    <location>
        <begin position="13"/>
        <end position="146"/>
    </location>
</feature>
<dbReference type="EMBL" id="CADIKK010000017">
    <property type="protein sequence ID" value="CAB3794014.1"/>
    <property type="molecule type" value="Genomic_DNA"/>
</dbReference>
<feature type="transmembrane region" description="Helical" evidence="1">
    <location>
        <begin position="48"/>
        <end position="68"/>
    </location>
</feature>
<evidence type="ECO:0000259" key="2">
    <source>
        <dbReference type="Pfam" id="PF01757"/>
    </source>
</evidence>
<dbReference type="AlphaFoldDB" id="A0A6S7BCT7"/>
<dbReference type="InterPro" id="IPR002656">
    <property type="entry name" value="Acyl_transf_3_dom"/>
</dbReference>
<evidence type="ECO:0000313" key="4">
    <source>
        <dbReference type="Proteomes" id="UP000494365"/>
    </source>
</evidence>
<protein>
    <recommendedName>
        <fullName evidence="2">Acyltransferase 3 domain-containing protein</fullName>
    </recommendedName>
</protein>
<evidence type="ECO:0000313" key="3">
    <source>
        <dbReference type="EMBL" id="CAB3794014.1"/>
    </source>
</evidence>
<name>A0A6S7BCT7_9BURK</name>
<sequence>MNRLCRWILSLCEGPSTYASFGLTTLGVPRIILQFIAGYWLFRMLKTWEVGDVGLCMGLCAFVILMCLSSTRPVLLLPLILLIVAGLAKGGVVGNALFGNRVAVFLGEISFSIYLIHPILQIACNQIARRLHIPVNPVVAFIVLLVETGRGRCGWCLLLLRHRGARASPDRVQDRRVEHYESGHRIHCSRSLVE</sequence>
<keyword evidence="4" id="KW-1185">Reference proteome</keyword>
<keyword evidence="1" id="KW-0472">Membrane</keyword>